<feature type="region of interest" description="Disordered" evidence="1">
    <location>
        <begin position="1"/>
        <end position="20"/>
    </location>
</feature>
<dbReference type="AlphaFoldDB" id="A0A835T7U9"/>
<comment type="caution">
    <text evidence="2">The sequence shown here is derived from an EMBL/GenBank/DDBJ whole genome shotgun (WGS) entry which is preliminary data.</text>
</comment>
<dbReference type="Proteomes" id="UP000613740">
    <property type="component" value="Unassembled WGS sequence"/>
</dbReference>
<reference evidence="2" key="1">
    <citation type="journal article" date="2020" name="bioRxiv">
        <title>Comparative genomics of Chlamydomonas.</title>
        <authorList>
            <person name="Craig R.J."/>
            <person name="Hasan A.R."/>
            <person name="Ness R.W."/>
            <person name="Keightley P.D."/>
        </authorList>
    </citation>
    <scope>NUCLEOTIDE SEQUENCE</scope>
    <source>
        <strain evidence="2">CCAP 11/173</strain>
    </source>
</reference>
<name>A0A835T7U9_9CHLO</name>
<dbReference type="EMBL" id="JAEHOD010000038">
    <property type="protein sequence ID" value="KAG2440527.1"/>
    <property type="molecule type" value="Genomic_DNA"/>
</dbReference>
<accession>A0A835T7U9</accession>
<proteinExistence type="predicted"/>
<evidence type="ECO:0000313" key="3">
    <source>
        <dbReference type="Proteomes" id="UP000613740"/>
    </source>
</evidence>
<gene>
    <name evidence="2" type="ORF">HYH02_010405</name>
</gene>
<organism evidence="2 3">
    <name type="scientific">Chlamydomonas schloesseri</name>
    <dbReference type="NCBI Taxonomy" id="2026947"/>
    <lineage>
        <taxon>Eukaryota</taxon>
        <taxon>Viridiplantae</taxon>
        <taxon>Chlorophyta</taxon>
        <taxon>core chlorophytes</taxon>
        <taxon>Chlorophyceae</taxon>
        <taxon>CS clade</taxon>
        <taxon>Chlamydomonadales</taxon>
        <taxon>Chlamydomonadaceae</taxon>
        <taxon>Chlamydomonas</taxon>
    </lineage>
</organism>
<protein>
    <submittedName>
        <fullName evidence="2">Uncharacterized protein</fullName>
    </submittedName>
</protein>
<feature type="region of interest" description="Disordered" evidence="1">
    <location>
        <begin position="61"/>
        <end position="106"/>
    </location>
</feature>
<keyword evidence="3" id="KW-1185">Reference proteome</keyword>
<feature type="compositionally biased region" description="Low complexity" evidence="1">
    <location>
        <begin position="75"/>
        <end position="97"/>
    </location>
</feature>
<evidence type="ECO:0000313" key="2">
    <source>
        <dbReference type="EMBL" id="KAG2440527.1"/>
    </source>
</evidence>
<sequence length="200" mass="20566">MATLRRLYETTRNPNAPCQRPTKYDPILTYGNLDCPGPRVLPPILVRSPARQDLAAIAEAAAAAPPTAPPSPVRSSDSLGSGNMSSGSYSSSGTVRSLYDGVPPPVEQDHAEALMAAPADVAVDAPTGRASASSIDMQVDDGPSTAPGTTIAAATPLIPIPTIGTETPITTLHLTLALPTPQAAQFTETIGHFSKVGAQF</sequence>
<evidence type="ECO:0000256" key="1">
    <source>
        <dbReference type="SAM" id="MobiDB-lite"/>
    </source>
</evidence>